<evidence type="ECO:0000313" key="2">
    <source>
        <dbReference type="Proteomes" id="UP000070089"/>
    </source>
</evidence>
<proteinExistence type="predicted"/>
<name>A0A132NM92_GIAIN</name>
<accession>A0A132NM92</accession>
<gene>
    <name evidence="1" type="ORF">QR46_4888</name>
</gene>
<dbReference type="EMBL" id="JXTI01000283">
    <property type="protein sequence ID" value="KWX11156.1"/>
    <property type="molecule type" value="Genomic_DNA"/>
</dbReference>
<protein>
    <submittedName>
        <fullName evidence="1">Chromosome segregation protein cut3</fullName>
    </submittedName>
</protein>
<sequence>MINLEHVPLLDSKRNRIFQGEVIFVVGAVHTYQTCTLNTNSCKLSVADRSQPAPCAKKHTLWHHLVGDAVCESVSPQWNTPTRLTPKSPESLYHERAYLDLSSA</sequence>
<dbReference type="VEuPathDB" id="GiardiaDB:QR46_4888"/>
<organism evidence="1 2">
    <name type="scientific">Giardia duodenalis assemblage B</name>
    <dbReference type="NCBI Taxonomy" id="1394984"/>
    <lineage>
        <taxon>Eukaryota</taxon>
        <taxon>Metamonada</taxon>
        <taxon>Diplomonadida</taxon>
        <taxon>Hexamitidae</taxon>
        <taxon>Giardiinae</taxon>
        <taxon>Giardia</taxon>
    </lineage>
</organism>
<reference evidence="1 2" key="1">
    <citation type="journal article" date="2015" name="Mol. Biochem. Parasitol.">
        <title>Identification of polymorphic genes for use in assemblage B genotyping assays through comparative genomics of multiple assemblage B Giardia duodenalis isolates.</title>
        <authorList>
            <person name="Wielinga C."/>
            <person name="Thompson R.C."/>
            <person name="Monis P."/>
            <person name="Ryan U."/>
        </authorList>
    </citation>
    <scope>NUCLEOTIDE SEQUENCE [LARGE SCALE GENOMIC DNA]</scope>
    <source>
        <strain evidence="1 2">BAH15c1</strain>
    </source>
</reference>
<comment type="caution">
    <text evidence="1">The sequence shown here is derived from an EMBL/GenBank/DDBJ whole genome shotgun (WGS) entry which is preliminary data.</text>
</comment>
<evidence type="ECO:0000313" key="1">
    <source>
        <dbReference type="EMBL" id="KWX11156.1"/>
    </source>
</evidence>
<dbReference type="Proteomes" id="UP000070089">
    <property type="component" value="Unassembled WGS sequence"/>
</dbReference>
<dbReference type="AlphaFoldDB" id="A0A132NM92"/>